<dbReference type="CDD" id="cd00590">
    <property type="entry name" value="RRM_SF"/>
    <property type="match status" value="1"/>
</dbReference>
<proteinExistence type="predicted"/>
<feature type="region of interest" description="Disordered" evidence="4">
    <location>
        <begin position="1114"/>
        <end position="1136"/>
    </location>
</feature>
<dbReference type="FunFam" id="3.30.70.330:FF:000842">
    <property type="entry name" value="Pumilio domain-containing protein c"/>
    <property type="match status" value="1"/>
</dbReference>
<feature type="repeat" description="Pumilio" evidence="3">
    <location>
        <begin position="815"/>
        <end position="851"/>
    </location>
</feature>
<dbReference type="InterPro" id="IPR001313">
    <property type="entry name" value="Pumilio_RNA-bd_rpt"/>
</dbReference>
<reference evidence="7 8" key="1">
    <citation type="journal article" date="2011" name="PLoS Pathog.">
        <title>Endophytic Life Strategies Decoded by Genome and Transcriptome Analyses of the Mutualistic Root Symbiont Piriformospora indica.</title>
        <authorList>
            <person name="Zuccaro A."/>
            <person name="Lahrmann U."/>
            <person name="Guldener U."/>
            <person name="Langen G."/>
            <person name="Pfiffi S."/>
            <person name="Biedenkopf D."/>
            <person name="Wong P."/>
            <person name="Samans B."/>
            <person name="Grimm C."/>
            <person name="Basiewicz M."/>
            <person name="Murat C."/>
            <person name="Martin F."/>
            <person name="Kogel K.H."/>
        </authorList>
    </citation>
    <scope>NUCLEOTIDE SEQUENCE [LARGE SCALE GENOMIC DNA]</scope>
    <source>
        <strain evidence="7 8">DSM 11827</strain>
    </source>
</reference>
<feature type="compositionally biased region" description="Polar residues" evidence="4">
    <location>
        <begin position="1124"/>
        <end position="1134"/>
    </location>
</feature>
<feature type="region of interest" description="Disordered" evidence="4">
    <location>
        <begin position="399"/>
        <end position="453"/>
    </location>
</feature>
<feature type="domain" description="PUM-HD" evidence="6">
    <location>
        <begin position="753"/>
        <end position="1107"/>
    </location>
</feature>
<evidence type="ECO:0000256" key="2">
    <source>
        <dbReference type="PROSITE-ProRule" id="PRU00176"/>
    </source>
</evidence>
<dbReference type="Pfam" id="PF00076">
    <property type="entry name" value="RRM_1"/>
    <property type="match status" value="2"/>
</dbReference>
<evidence type="ECO:0000259" key="6">
    <source>
        <dbReference type="PROSITE" id="PS50303"/>
    </source>
</evidence>
<evidence type="ECO:0000313" key="8">
    <source>
        <dbReference type="Proteomes" id="UP000007148"/>
    </source>
</evidence>
<gene>
    <name evidence="7" type="ORF">PIIN_07224</name>
</gene>
<feature type="repeat" description="Pumilio" evidence="3">
    <location>
        <begin position="889"/>
        <end position="927"/>
    </location>
</feature>
<dbReference type="SUPFAM" id="SSF54928">
    <property type="entry name" value="RNA-binding domain, RBD"/>
    <property type="match status" value="2"/>
</dbReference>
<dbReference type="eggNOG" id="KOG0118">
    <property type="taxonomic scope" value="Eukaryota"/>
</dbReference>
<dbReference type="PROSITE" id="PS50303">
    <property type="entry name" value="PUM_HD"/>
    <property type="match status" value="1"/>
</dbReference>
<dbReference type="GO" id="GO:0000288">
    <property type="term" value="P:nuclear-transcribed mRNA catabolic process, deadenylation-dependent decay"/>
    <property type="evidence" value="ECO:0007669"/>
    <property type="project" value="TreeGrafter"/>
</dbReference>
<evidence type="ECO:0000256" key="4">
    <source>
        <dbReference type="SAM" id="MobiDB-lite"/>
    </source>
</evidence>
<dbReference type="InterPro" id="IPR016024">
    <property type="entry name" value="ARM-type_fold"/>
</dbReference>
<keyword evidence="1" id="KW-0677">Repeat</keyword>
<feature type="compositionally biased region" description="Polar residues" evidence="4">
    <location>
        <begin position="432"/>
        <end position="441"/>
    </location>
</feature>
<dbReference type="SMART" id="SM00025">
    <property type="entry name" value="Pumilio"/>
    <property type="match status" value="6"/>
</dbReference>
<dbReference type="PANTHER" id="PTHR47093:SF1">
    <property type="entry name" value="PROTEIN JSN1-RELATED"/>
    <property type="match status" value="1"/>
</dbReference>
<dbReference type="InterPro" id="IPR012677">
    <property type="entry name" value="Nucleotide-bd_a/b_plait_sf"/>
</dbReference>
<keyword evidence="2" id="KW-0694">RNA-binding</keyword>
<dbReference type="EMBL" id="CAFZ01000213">
    <property type="protein sequence ID" value="CCA73269.1"/>
    <property type="molecule type" value="Genomic_DNA"/>
</dbReference>
<evidence type="ECO:0000259" key="5">
    <source>
        <dbReference type="PROSITE" id="PS50102"/>
    </source>
</evidence>
<feature type="region of interest" description="Disordered" evidence="4">
    <location>
        <begin position="718"/>
        <end position="738"/>
    </location>
</feature>
<feature type="domain" description="RRM" evidence="5">
    <location>
        <begin position="456"/>
        <end position="534"/>
    </location>
</feature>
<evidence type="ECO:0000256" key="1">
    <source>
        <dbReference type="ARBA" id="ARBA00022737"/>
    </source>
</evidence>
<dbReference type="PROSITE" id="PS50302">
    <property type="entry name" value="PUM"/>
    <property type="match status" value="2"/>
</dbReference>
<dbReference type="HOGENOM" id="CLU_005652_1_0_1"/>
<protein>
    <submittedName>
        <fullName evidence="7">Related to JSN1-RNA-binding protein (Pumilio family)</fullName>
    </submittedName>
</protein>
<evidence type="ECO:0000313" key="7">
    <source>
        <dbReference type="EMBL" id="CCA73269.1"/>
    </source>
</evidence>
<dbReference type="GO" id="GO:0003723">
    <property type="term" value="F:RNA binding"/>
    <property type="evidence" value="ECO:0007669"/>
    <property type="project" value="UniProtKB-UniRule"/>
</dbReference>
<dbReference type="InterPro" id="IPR011989">
    <property type="entry name" value="ARM-like"/>
</dbReference>
<accession>G4TPN0</accession>
<organism evidence="7 8">
    <name type="scientific">Serendipita indica (strain DSM 11827)</name>
    <name type="common">Root endophyte fungus</name>
    <name type="synonym">Piriformospora indica</name>
    <dbReference type="NCBI Taxonomy" id="1109443"/>
    <lineage>
        <taxon>Eukaryota</taxon>
        <taxon>Fungi</taxon>
        <taxon>Dikarya</taxon>
        <taxon>Basidiomycota</taxon>
        <taxon>Agaricomycotina</taxon>
        <taxon>Agaricomycetes</taxon>
        <taxon>Sebacinales</taxon>
        <taxon>Serendipitaceae</taxon>
        <taxon>Serendipita</taxon>
    </lineage>
</organism>
<dbReference type="InterPro" id="IPR035979">
    <property type="entry name" value="RBD_domain_sf"/>
</dbReference>
<dbReference type="STRING" id="1109443.G4TPN0"/>
<dbReference type="SUPFAM" id="SSF48371">
    <property type="entry name" value="ARM repeat"/>
    <property type="match status" value="1"/>
</dbReference>
<dbReference type="InParanoid" id="G4TPN0"/>
<dbReference type="PROSITE" id="PS50102">
    <property type="entry name" value="RRM"/>
    <property type="match status" value="2"/>
</dbReference>
<dbReference type="SMART" id="SM00360">
    <property type="entry name" value="RRM"/>
    <property type="match status" value="2"/>
</dbReference>
<dbReference type="InterPro" id="IPR052645">
    <property type="entry name" value="Pumilio_domain_protein"/>
</dbReference>
<dbReference type="InterPro" id="IPR033133">
    <property type="entry name" value="PUM-HD"/>
</dbReference>
<dbReference type="InterPro" id="IPR000504">
    <property type="entry name" value="RRM_dom"/>
</dbReference>
<comment type="caution">
    <text evidence="7">The sequence shown here is derived from an EMBL/GenBank/DDBJ whole genome shotgun (WGS) entry which is preliminary data.</text>
</comment>
<dbReference type="PANTHER" id="PTHR47093">
    <property type="entry name" value="PROTEIN JSN1-RELATED"/>
    <property type="match status" value="1"/>
</dbReference>
<dbReference type="Proteomes" id="UP000007148">
    <property type="component" value="Unassembled WGS sequence"/>
</dbReference>
<dbReference type="Pfam" id="PF00806">
    <property type="entry name" value="PUF"/>
    <property type="match status" value="3"/>
</dbReference>
<dbReference type="eggNOG" id="KOG4574">
    <property type="taxonomic scope" value="Eukaryota"/>
</dbReference>
<sequence>MSGSLAPSDHVFRKSSGKTPPPAPSAGFAKRLAETQAGRYRPPALRPGGGNSPPNGLKDAMDQPPTGPESIEAGPLPPTNYGPGFKRARAGTLPSNVQLAAQRYASTLGGGSHSGLSQDVPLSQSSNALSGIIGSGALSSGNLAGAAATVTRPSLRHASTAVPALAGERAVNSRLRSGSLTLPPSGPIPAPSSNNAFGSSLYPSSWLNPQPGYSVLDEHRSLNSNDSLPGDDVHTLDYLGLDDRARAPQPATVTELRSQAQAAIAGRLRATTVSNPYRNRPLQPMTAPHGSEEYEEMDEYDSPSAYHSRVDAMNGGLGSSVYYNTDQNPYVARGFKQGQHLGVSVRTRATSVGALEDPSRLRQSPVYGDISPGGLLSQGGASTANVILRGLVDSKNQAQAGRLQQIQPGRYSPGDVSPSGGRLTSAGVNFLQPPQGQQPRSLSPKGETPQIQTPSRSLWIGNLDTTATKETLLTVFSPYGAIESLRLLPEKECGFVNFLDINDAVRAKDDVLNRLGGNIGLPNGQPVRIGFGKADSAPAQPSKANGPVNMNANVLASTAGAPAGMEVQSTPTRALWIGSIPSTTTPATILSIFAPFGPIESARVLTHKNCGFVNFERLDDAVRARKALNGRDVLGSDVGAIRIGYARVPVKSGSGDGTGTADDAPPVGVQGIGTLTVGATIHALRSVKGATTIPADQQVLGGAVENYRSNLLLSMIGSGNHNVSDGQSRPPGSTPSVTEQQMIMKELAQEGPDADADIQALSDFRPPTMYYTSIPPTADKPNPTRRWDAAKLRELRKRLDAGGVAQQEMDEIAHDMMNGEIVELASDWLGNTVVQKLFEKCTVPCRVAMLEYIAPHLASIGIHKNGTWAAQKIIECVSTAEEVALVAQNLRPYTPPLLLDQFGNYVVQCCLRFGSPANDFIFDAMIDRLWEVAQGRFGARSMRACLESPHITISQQRRVATAIILNSIPLATNPNGALLLTWLLETSGFPARFKLLAPRFTPHLSHLCTHKLASLTVLRIVNQKVEPEASTAIVRTLFNSPGDHVLSDVLGDQVNGVTVVHKILGSTFIDPTDRTAYMEATKRVLIEIKASPTQAYRKLMEEVGIIIPNMSQQYGSGQMGGSGPNSRSHSNTGTPYGAPMGLHSGYVSDKDAAGLNSMMGSMNISSGGPAMQGYQSMGPGNYGAPQGRGPGGRNVTSPGTFSPNSDPFNPFSIHSSDMANGGRNGSMRRTPTTPQMNAQHLSMHFNGPNPGASNTNAGMGMGGVPQYGMGNHPQQYQQGYMYQMYPNANQGPNYQ</sequence>
<feature type="region of interest" description="Disordered" evidence="4">
    <location>
        <begin position="1"/>
        <end position="94"/>
    </location>
</feature>
<name>G4TPN0_SERID</name>
<dbReference type="OrthoDB" id="2017782at2759"/>
<dbReference type="OMA" id="VSERPHN"/>
<dbReference type="Gene3D" id="3.30.70.330">
    <property type="match status" value="2"/>
</dbReference>
<evidence type="ECO:0000256" key="3">
    <source>
        <dbReference type="PROSITE-ProRule" id="PRU00317"/>
    </source>
</evidence>
<keyword evidence="8" id="KW-1185">Reference proteome</keyword>
<dbReference type="Gene3D" id="1.25.10.10">
    <property type="entry name" value="Leucine-rich Repeat Variant"/>
    <property type="match status" value="1"/>
</dbReference>
<feature type="domain" description="RRM" evidence="5">
    <location>
        <begin position="573"/>
        <end position="648"/>
    </location>
</feature>